<evidence type="ECO:0000313" key="6">
    <source>
        <dbReference type="EMBL" id="NUY98830.1"/>
    </source>
</evidence>
<evidence type="ECO:0000256" key="3">
    <source>
        <dbReference type="ARBA" id="ARBA00023163"/>
    </source>
</evidence>
<evidence type="ECO:0000256" key="1">
    <source>
        <dbReference type="ARBA" id="ARBA00023015"/>
    </source>
</evidence>
<dbReference type="Gene3D" id="1.10.10.60">
    <property type="entry name" value="Homeodomain-like"/>
    <property type="match status" value="1"/>
</dbReference>
<name>A0A653XNL4_9GAMM</name>
<sequence>MKVSKQQVQANRAHIVKTASELFRARGFDGIGVAELMSAAGFTHGGFYKHFQSKADLMTEAVAGGFSQAAAQLKGADKEAFIADYLSHRHRDSMATGCMMAALGADTARQPDEVKQAFAAGLENQLAALTTESGQAASDRAELITTIAQMVGAMVLSRACPDDDPLAEEILQVCRAHILNKPAGG</sequence>
<dbReference type="AlphaFoldDB" id="A0A653XNL4"/>
<proteinExistence type="predicted"/>
<dbReference type="PANTHER" id="PTHR47506:SF7">
    <property type="entry name" value="TRANSCRIPTIONAL REGULATORY PROTEIN"/>
    <property type="match status" value="1"/>
</dbReference>
<comment type="caution">
    <text evidence="6">The sequence shown here is derived from an EMBL/GenBank/DDBJ whole genome shotgun (WGS) entry which is preliminary data.</text>
</comment>
<dbReference type="Pfam" id="PF00440">
    <property type="entry name" value="TetR_N"/>
    <property type="match status" value="1"/>
</dbReference>
<keyword evidence="1" id="KW-0805">Transcription regulation</keyword>
<dbReference type="InterPro" id="IPR036271">
    <property type="entry name" value="Tet_transcr_reg_TetR-rel_C_sf"/>
</dbReference>
<dbReference type="SUPFAM" id="SSF48498">
    <property type="entry name" value="Tetracyclin repressor-like, C-terminal domain"/>
    <property type="match status" value="1"/>
</dbReference>
<feature type="DNA-binding region" description="H-T-H motif" evidence="4">
    <location>
        <begin position="32"/>
        <end position="51"/>
    </location>
</feature>
<dbReference type="InterPro" id="IPR001647">
    <property type="entry name" value="HTH_TetR"/>
</dbReference>
<protein>
    <submittedName>
        <fullName evidence="7">TetR family transcriptional regulator</fullName>
    </submittedName>
    <submittedName>
        <fullName evidence="6">TetR/AcrR family transcriptional regulator</fullName>
    </submittedName>
</protein>
<reference evidence="6 9" key="2">
    <citation type="submission" date="2020-05" db="EMBL/GenBank/DDBJ databases">
        <title>Whole Genome Sequences of Enterobacteriales Associated with the International Space Station.</title>
        <authorList>
            <person name="Bharadwaj A."/>
            <person name="Daudu R."/>
            <person name="Singh N."/>
            <person name="Wood J."/>
            <person name="Debieu M."/>
            <person name="Mason C."/>
            <person name="Wang C."/>
            <person name="Venkateswaran K."/>
        </authorList>
    </citation>
    <scope>NUCLEOTIDE SEQUENCE [LARGE SCALE GENOMIC DNA]</scope>
    <source>
        <strain evidence="6 9">IF5SW-B1</strain>
    </source>
</reference>
<evidence type="ECO:0000256" key="4">
    <source>
        <dbReference type="PROSITE-ProRule" id="PRU00335"/>
    </source>
</evidence>
<evidence type="ECO:0000259" key="5">
    <source>
        <dbReference type="PROSITE" id="PS50977"/>
    </source>
</evidence>
<feature type="domain" description="HTH tetR-type" evidence="5">
    <location>
        <begin position="9"/>
        <end position="69"/>
    </location>
</feature>
<reference evidence="7 8" key="1">
    <citation type="submission" date="2019-10" db="EMBL/GenBank/DDBJ databases">
        <authorList>
            <person name="Karimi E."/>
        </authorList>
    </citation>
    <scope>NUCLEOTIDE SEQUENCE [LARGE SCALE GENOMIC DNA]</scope>
    <source>
        <strain evidence="7">Pantoea sp. 111</strain>
    </source>
</reference>
<dbReference type="Gene3D" id="1.10.357.10">
    <property type="entry name" value="Tetracycline Repressor, domain 2"/>
    <property type="match status" value="1"/>
</dbReference>
<evidence type="ECO:0000256" key="2">
    <source>
        <dbReference type="ARBA" id="ARBA00023125"/>
    </source>
</evidence>
<accession>A0A653XNL4</accession>
<dbReference type="InterPro" id="IPR011075">
    <property type="entry name" value="TetR_C"/>
</dbReference>
<dbReference type="Pfam" id="PF16925">
    <property type="entry name" value="TetR_C_13"/>
    <property type="match status" value="1"/>
</dbReference>
<dbReference type="Proteomes" id="UP000566985">
    <property type="component" value="Unassembled WGS sequence"/>
</dbReference>
<dbReference type="Proteomes" id="UP000433737">
    <property type="component" value="Unassembled WGS sequence"/>
</dbReference>
<dbReference type="GO" id="GO:0003677">
    <property type="term" value="F:DNA binding"/>
    <property type="evidence" value="ECO:0007669"/>
    <property type="project" value="UniProtKB-UniRule"/>
</dbReference>
<organism evidence="6 9">
    <name type="scientific">Pantoea brenneri</name>
    <dbReference type="NCBI Taxonomy" id="472694"/>
    <lineage>
        <taxon>Bacteria</taxon>
        <taxon>Pseudomonadati</taxon>
        <taxon>Pseudomonadota</taxon>
        <taxon>Gammaproteobacteria</taxon>
        <taxon>Enterobacterales</taxon>
        <taxon>Erwiniaceae</taxon>
        <taxon>Pantoea</taxon>
    </lineage>
</organism>
<dbReference type="EMBL" id="JABWPM010000033">
    <property type="protein sequence ID" value="NUY98830.1"/>
    <property type="molecule type" value="Genomic_DNA"/>
</dbReference>
<dbReference type="RefSeq" id="WP_069729908.1">
    <property type="nucleotide sequence ID" value="NZ_CAUQFK010000056.1"/>
</dbReference>
<dbReference type="SUPFAM" id="SSF46689">
    <property type="entry name" value="Homeodomain-like"/>
    <property type="match status" value="1"/>
</dbReference>
<keyword evidence="3" id="KW-0804">Transcription</keyword>
<evidence type="ECO:0000313" key="7">
    <source>
        <dbReference type="EMBL" id="VXC31541.1"/>
    </source>
</evidence>
<dbReference type="PANTHER" id="PTHR47506">
    <property type="entry name" value="TRANSCRIPTIONAL REGULATORY PROTEIN"/>
    <property type="match status" value="1"/>
</dbReference>
<dbReference type="InterPro" id="IPR009057">
    <property type="entry name" value="Homeodomain-like_sf"/>
</dbReference>
<dbReference type="PROSITE" id="PS50977">
    <property type="entry name" value="HTH_TETR_2"/>
    <property type="match status" value="1"/>
</dbReference>
<evidence type="ECO:0000313" key="9">
    <source>
        <dbReference type="Proteomes" id="UP000566985"/>
    </source>
</evidence>
<dbReference type="GeneID" id="57347609"/>
<gene>
    <name evidence="6" type="ORF">HU668_20485</name>
    <name evidence="7" type="ORF">PANT111_310014</name>
</gene>
<dbReference type="EMBL" id="CABWMH010000025">
    <property type="protein sequence ID" value="VXC31541.1"/>
    <property type="molecule type" value="Genomic_DNA"/>
</dbReference>
<dbReference type="PRINTS" id="PR00455">
    <property type="entry name" value="HTHTETR"/>
</dbReference>
<keyword evidence="2 4" id="KW-0238">DNA-binding</keyword>
<evidence type="ECO:0000313" key="8">
    <source>
        <dbReference type="Proteomes" id="UP000433737"/>
    </source>
</evidence>